<organism evidence="1 2">
    <name type="scientific">Ceratodon purpureus</name>
    <name type="common">Fire moss</name>
    <name type="synonym">Dicranum purpureum</name>
    <dbReference type="NCBI Taxonomy" id="3225"/>
    <lineage>
        <taxon>Eukaryota</taxon>
        <taxon>Viridiplantae</taxon>
        <taxon>Streptophyta</taxon>
        <taxon>Embryophyta</taxon>
        <taxon>Bryophyta</taxon>
        <taxon>Bryophytina</taxon>
        <taxon>Bryopsida</taxon>
        <taxon>Dicranidae</taxon>
        <taxon>Pseudoditrichales</taxon>
        <taxon>Ditrichaceae</taxon>
        <taxon>Ceratodon</taxon>
    </lineage>
</organism>
<evidence type="ECO:0000313" key="1">
    <source>
        <dbReference type="EMBL" id="KAG0554769.1"/>
    </source>
</evidence>
<protein>
    <submittedName>
        <fullName evidence="1">Uncharacterized protein</fullName>
    </submittedName>
</protein>
<dbReference type="AlphaFoldDB" id="A0A8T0G9V3"/>
<comment type="caution">
    <text evidence="1">The sequence shown here is derived from an EMBL/GenBank/DDBJ whole genome shotgun (WGS) entry which is preliminary data.</text>
</comment>
<dbReference type="Proteomes" id="UP000822688">
    <property type="component" value="Chromosome 12"/>
</dbReference>
<proteinExistence type="predicted"/>
<gene>
    <name evidence="1" type="ORF">KC19_12G117300</name>
</gene>
<reference evidence="1" key="1">
    <citation type="submission" date="2020-06" db="EMBL/GenBank/DDBJ databases">
        <title>WGS assembly of Ceratodon purpureus strain R40.</title>
        <authorList>
            <person name="Carey S.B."/>
            <person name="Jenkins J."/>
            <person name="Shu S."/>
            <person name="Lovell J.T."/>
            <person name="Sreedasyam A."/>
            <person name="Maumus F."/>
            <person name="Tiley G.P."/>
            <person name="Fernandez-Pozo N."/>
            <person name="Barry K."/>
            <person name="Chen C."/>
            <person name="Wang M."/>
            <person name="Lipzen A."/>
            <person name="Daum C."/>
            <person name="Saski C.A."/>
            <person name="Payton A.C."/>
            <person name="Mcbreen J.C."/>
            <person name="Conrad R.E."/>
            <person name="Kollar L.M."/>
            <person name="Olsson S."/>
            <person name="Huttunen S."/>
            <person name="Landis J.B."/>
            <person name="Wickett N.J."/>
            <person name="Johnson M.G."/>
            <person name="Rensing S.A."/>
            <person name="Grimwood J."/>
            <person name="Schmutz J."/>
            <person name="Mcdaniel S.F."/>
        </authorList>
    </citation>
    <scope>NUCLEOTIDE SEQUENCE</scope>
    <source>
        <strain evidence="1">R40</strain>
    </source>
</reference>
<sequence>MRTLFVSHSGKRIAIIRRSKQPGKVASTVQ</sequence>
<dbReference type="EMBL" id="CM026433">
    <property type="protein sequence ID" value="KAG0554769.1"/>
    <property type="molecule type" value="Genomic_DNA"/>
</dbReference>
<name>A0A8T0G9V3_CERPU</name>
<accession>A0A8T0G9V3</accession>
<keyword evidence="2" id="KW-1185">Reference proteome</keyword>
<evidence type="ECO:0000313" key="2">
    <source>
        <dbReference type="Proteomes" id="UP000822688"/>
    </source>
</evidence>